<dbReference type="AlphaFoldDB" id="A0AAJ0M6C5"/>
<accession>A0AAJ0M6C5</accession>
<sequence>MHNQLAQIEPQRSMERSLRLPHSEDDCPSTEPRPQLLPLVQRVPTSIQDHEADHQSQKQANHPQCLVPGGKVRLDSAAAVPITPTNKAYVAYRSGAGSDTQAGHALRLCPLAPPAPVINGAGTQLTRPEGKEVGVSAITAQPQTQHVVRVATTEGHCPVSGGVEKECVILRMQWPLRYTPPDQRSGCSHLLLMSRLLRRLQSFAGSRGAGI</sequence>
<feature type="compositionally biased region" description="Basic and acidic residues" evidence="1">
    <location>
        <begin position="12"/>
        <end position="25"/>
    </location>
</feature>
<dbReference type="EMBL" id="JAUDZG010000001">
    <property type="protein sequence ID" value="KAK3310728.1"/>
    <property type="molecule type" value="Genomic_DNA"/>
</dbReference>
<keyword evidence="3" id="KW-1185">Reference proteome</keyword>
<dbReference type="RefSeq" id="XP_062726508.1">
    <property type="nucleotide sequence ID" value="XM_062867641.1"/>
</dbReference>
<dbReference type="Proteomes" id="UP001273166">
    <property type="component" value="Unassembled WGS sequence"/>
</dbReference>
<evidence type="ECO:0000313" key="3">
    <source>
        <dbReference type="Proteomes" id="UP001273166"/>
    </source>
</evidence>
<comment type="caution">
    <text evidence="2">The sequence shown here is derived from an EMBL/GenBank/DDBJ whole genome shotgun (WGS) entry which is preliminary data.</text>
</comment>
<proteinExistence type="predicted"/>
<protein>
    <submittedName>
        <fullName evidence="2">Uncharacterized protein</fullName>
    </submittedName>
</protein>
<dbReference type="GeneID" id="87886470"/>
<reference evidence="2" key="2">
    <citation type="submission" date="2023-06" db="EMBL/GenBank/DDBJ databases">
        <authorList>
            <consortium name="Lawrence Berkeley National Laboratory"/>
            <person name="Mondo S.J."/>
            <person name="Hensen N."/>
            <person name="Bonometti L."/>
            <person name="Westerberg I."/>
            <person name="Brannstrom I.O."/>
            <person name="Guillou S."/>
            <person name="Cros-Aarteil S."/>
            <person name="Calhoun S."/>
            <person name="Haridas S."/>
            <person name="Kuo A."/>
            <person name="Pangilinan J."/>
            <person name="Riley R."/>
            <person name="Labutti K."/>
            <person name="Andreopoulos B."/>
            <person name="Lipzen A."/>
            <person name="Chen C."/>
            <person name="Yanf M."/>
            <person name="Daum C."/>
            <person name="Ng V."/>
            <person name="Clum A."/>
            <person name="Steindorff A."/>
            <person name="Ohm R."/>
            <person name="Martin F."/>
            <person name="Silar P."/>
            <person name="Natvig D."/>
            <person name="Lalanne C."/>
            <person name="Gautier V."/>
            <person name="Ament-Velasquez S.L."/>
            <person name="Kruys A."/>
            <person name="Hutchinson M.I."/>
            <person name="Powell A.J."/>
            <person name="Barry K."/>
            <person name="Miller A.N."/>
            <person name="Grigoriev I.V."/>
            <person name="Debuchy R."/>
            <person name="Gladieux P."/>
            <person name="Thoren M.H."/>
            <person name="Johannesson H."/>
        </authorList>
    </citation>
    <scope>NUCLEOTIDE SEQUENCE</scope>
    <source>
        <strain evidence="2">CBS 333.67</strain>
    </source>
</reference>
<gene>
    <name evidence="2" type="ORF">B0T15DRAFT_507368</name>
</gene>
<evidence type="ECO:0000313" key="2">
    <source>
        <dbReference type="EMBL" id="KAK3310728.1"/>
    </source>
</evidence>
<name>A0AAJ0M6C5_9PEZI</name>
<reference evidence="2" key="1">
    <citation type="journal article" date="2023" name="Mol. Phylogenet. Evol.">
        <title>Genome-scale phylogeny and comparative genomics of the fungal order Sordariales.</title>
        <authorList>
            <person name="Hensen N."/>
            <person name="Bonometti L."/>
            <person name="Westerberg I."/>
            <person name="Brannstrom I.O."/>
            <person name="Guillou S."/>
            <person name="Cros-Aarteil S."/>
            <person name="Calhoun S."/>
            <person name="Haridas S."/>
            <person name="Kuo A."/>
            <person name="Mondo S."/>
            <person name="Pangilinan J."/>
            <person name="Riley R."/>
            <person name="LaButti K."/>
            <person name="Andreopoulos B."/>
            <person name="Lipzen A."/>
            <person name="Chen C."/>
            <person name="Yan M."/>
            <person name="Daum C."/>
            <person name="Ng V."/>
            <person name="Clum A."/>
            <person name="Steindorff A."/>
            <person name="Ohm R.A."/>
            <person name="Martin F."/>
            <person name="Silar P."/>
            <person name="Natvig D.O."/>
            <person name="Lalanne C."/>
            <person name="Gautier V."/>
            <person name="Ament-Velasquez S.L."/>
            <person name="Kruys A."/>
            <person name="Hutchinson M.I."/>
            <person name="Powell A.J."/>
            <person name="Barry K."/>
            <person name="Miller A.N."/>
            <person name="Grigoriev I.V."/>
            <person name="Debuchy R."/>
            <person name="Gladieux P."/>
            <person name="Hiltunen Thoren M."/>
            <person name="Johannesson H."/>
        </authorList>
    </citation>
    <scope>NUCLEOTIDE SEQUENCE</scope>
    <source>
        <strain evidence="2">CBS 333.67</strain>
    </source>
</reference>
<organism evidence="2 3">
    <name type="scientific">Chaetomium strumarium</name>
    <dbReference type="NCBI Taxonomy" id="1170767"/>
    <lineage>
        <taxon>Eukaryota</taxon>
        <taxon>Fungi</taxon>
        <taxon>Dikarya</taxon>
        <taxon>Ascomycota</taxon>
        <taxon>Pezizomycotina</taxon>
        <taxon>Sordariomycetes</taxon>
        <taxon>Sordariomycetidae</taxon>
        <taxon>Sordariales</taxon>
        <taxon>Chaetomiaceae</taxon>
        <taxon>Chaetomium</taxon>
    </lineage>
</organism>
<evidence type="ECO:0000256" key="1">
    <source>
        <dbReference type="SAM" id="MobiDB-lite"/>
    </source>
</evidence>
<feature type="region of interest" description="Disordered" evidence="1">
    <location>
        <begin position="1"/>
        <end position="37"/>
    </location>
</feature>